<reference evidence="2 3" key="1">
    <citation type="submission" date="2006-02" db="EMBL/GenBank/DDBJ databases">
        <authorList>
            <person name="Pinhassi J."/>
            <person name="Pedros-Alio C."/>
            <person name="Ferriera S."/>
            <person name="Johnson J."/>
            <person name="Kravitz S."/>
            <person name="Halpern A."/>
            <person name="Remington K."/>
            <person name="Beeson K."/>
            <person name="Tran B."/>
            <person name="Rogers Y.-H."/>
            <person name="Friedman R."/>
            <person name="Venter J.C."/>
        </authorList>
    </citation>
    <scope>NUCLEOTIDE SEQUENCE [LARGE SCALE GENOMIC DNA]</scope>
    <source>
        <strain evidence="2 3">MED297</strain>
    </source>
</reference>
<gene>
    <name evidence="2" type="ORF">MED297_09141</name>
</gene>
<accession>A4BHN8</accession>
<dbReference type="InterPro" id="IPR036514">
    <property type="entry name" value="SGNH_hydro_sf"/>
</dbReference>
<feature type="domain" description="SGNH hydrolase-type esterase" evidence="1">
    <location>
        <begin position="49"/>
        <end position="220"/>
    </location>
</feature>
<keyword evidence="3" id="KW-1185">Reference proteome</keyword>
<dbReference type="InterPro" id="IPR013830">
    <property type="entry name" value="SGNH_hydro"/>
</dbReference>
<organism evidence="2 3">
    <name type="scientific">Reinekea blandensis MED297</name>
    <dbReference type="NCBI Taxonomy" id="314283"/>
    <lineage>
        <taxon>Bacteria</taxon>
        <taxon>Pseudomonadati</taxon>
        <taxon>Pseudomonadota</taxon>
        <taxon>Gammaproteobacteria</taxon>
        <taxon>Oceanospirillales</taxon>
        <taxon>Saccharospirillaceae</taxon>
        <taxon>Reinekea</taxon>
    </lineage>
</organism>
<dbReference type="CDD" id="cd01836">
    <property type="entry name" value="FeeA_FeeB_like"/>
    <property type="match status" value="1"/>
</dbReference>
<comment type="caution">
    <text evidence="2">The sequence shown here is derived from an EMBL/GenBank/DDBJ whole genome shotgun (WGS) entry which is preliminary data.</text>
</comment>
<dbReference type="GO" id="GO:0016788">
    <property type="term" value="F:hydrolase activity, acting on ester bonds"/>
    <property type="evidence" value="ECO:0007669"/>
    <property type="project" value="UniProtKB-ARBA"/>
</dbReference>
<dbReference type="OrthoDB" id="9804395at2"/>
<name>A4BHN8_9GAMM</name>
<dbReference type="STRING" id="314283.MED297_09141"/>
<dbReference type="SUPFAM" id="SSF52266">
    <property type="entry name" value="SGNH hydrolase"/>
    <property type="match status" value="1"/>
</dbReference>
<dbReference type="AlphaFoldDB" id="A4BHN8"/>
<protein>
    <recommendedName>
        <fullName evidence="1">SGNH hydrolase-type esterase domain-containing protein</fullName>
    </recommendedName>
</protein>
<sequence length="237" mass="26285">MLYPLSLIVLAPILIAQGKYVRRVTPLLPEPVGPRFGHSGQGELVRLLVIGDSAAAGVGVEQQDQALCGQLVSTLAKTHEVEWLLEAKTANTSAQVLSTLKSLPRKPWDVAVVSVGVNDVTSMTRSDVWEQNLTELVSILCHEFCCRHVYLSSVPPMHLFPALPNPLRWWLGLRAKQFNIIMDRVAQSDTRCKFVQVPYRGDEEEIAADGFHPGALAYQAWSEHLAEKIRRLDVASQ</sequence>
<dbReference type="Gene3D" id="3.40.50.1110">
    <property type="entry name" value="SGNH hydrolase"/>
    <property type="match status" value="1"/>
</dbReference>
<dbReference type="RefSeq" id="WP_008046070.1">
    <property type="nucleotide sequence ID" value="NZ_CH724152.1"/>
</dbReference>
<proteinExistence type="predicted"/>
<dbReference type="HOGENOM" id="CLU_050180_2_0_6"/>
<evidence type="ECO:0000313" key="3">
    <source>
        <dbReference type="Proteomes" id="UP000005953"/>
    </source>
</evidence>
<evidence type="ECO:0000313" key="2">
    <source>
        <dbReference type="EMBL" id="EAR08293.1"/>
    </source>
</evidence>
<dbReference type="Proteomes" id="UP000005953">
    <property type="component" value="Unassembled WGS sequence"/>
</dbReference>
<evidence type="ECO:0000259" key="1">
    <source>
        <dbReference type="Pfam" id="PF13472"/>
    </source>
</evidence>
<dbReference type="EMBL" id="AAOE01000022">
    <property type="protein sequence ID" value="EAR08293.1"/>
    <property type="molecule type" value="Genomic_DNA"/>
</dbReference>
<dbReference type="Pfam" id="PF13472">
    <property type="entry name" value="Lipase_GDSL_2"/>
    <property type="match status" value="1"/>
</dbReference>